<keyword evidence="6 7" id="KW-0949">S-adenosyl-L-methionine</keyword>
<dbReference type="PANTHER" id="PTHR11579:SF0">
    <property type="entry name" value="PROTEIN-L-ISOASPARTATE(D-ASPARTATE) O-METHYLTRANSFERASE"/>
    <property type="match status" value="1"/>
</dbReference>
<evidence type="ECO:0000256" key="4">
    <source>
        <dbReference type="ARBA" id="ARBA00022603"/>
    </source>
</evidence>
<dbReference type="PROSITE" id="PS01279">
    <property type="entry name" value="PCMT"/>
    <property type="match status" value="1"/>
</dbReference>
<dbReference type="SUPFAM" id="SSF53335">
    <property type="entry name" value="S-adenosyl-L-methionine-dependent methyltransferases"/>
    <property type="match status" value="1"/>
</dbReference>
<dbReference type="FunFam" id="3.40.50.150:FF:000010">
    <property type="entry name" value="Protein-L-isoaspartate O-methyltransferase"/>
    <property type="match status" value="1"/>
</dbReference>
<dbReference type="Proteomes" id="UP000782312">
    <property type="component" value="Unassembled WGS sequence"/>
</dbReference>
<dbReference type="EMBL" id="JACPUR010000041">
    <property type="protein sequence ID" value="MBI3129416.1"/>
    <property type="molecule type" value="Genomic_DNA"/>
</dbReference>
<comment type="caution">
    <text evidence="8">The sequence shown here is derived from an EMBL/GenBank/DDBJ whole genome shotgun (WGS) entry which is preliminary data.</text>
</comment>
<proteinExistence type="inferred from homology"/>
<comment type="catalytic activity">
    <reaction evidence="7">
        <text>[protein]-L-isoaspartate + S-adenosyl-L-methionine = [protein]-L-isoaspartate alpha-methyl ester + S-adenosyl-L-homocysteine</text>
        <dbReference type="Rhea" id="RHEA:12705"/>
        <dbReference type="Rhea" id="RHEA-COMP:12143"/>
        <dbReference type="Rhea" id="RHEA-COMP:12144"/>
        <dbReference type="ChEBI" id="CHEBI:57856"/>
        <dbReference type="ChEBI" id="CHEBI:59789"/>
        <dbReference type="ChEBI" id="CHEBI:90596"/>
        <dbReference type="ChEBI" id="CHEBI:90598"/>
        <dbReference type="EC" id="2.1.1.77"/>
    </reaction>
</comment>
<comment type="function">
    <text evidence="7">Catalyzes the methyl esterification of L-isoaspartyl residues in peptides and proteins that result from spontaneous decomposition of normal L-aspartyl and L-asparaginyl residues. It plays a role in the repair and/or degradation of damaged proteins.</text>
</comment>
<dbReference type="HAMAP" id="MF_00090">
    <property type="entry name" value="PIMT"/>
    <property type="match status" value="1"/>
</dbReference>
<dbReference type="AlphaFoldDB" id="A0A932MRV8"/>
<keyword evidence="5 7" id="KW-0808">Transferase</keyword>
<organism evidence="8 9">
    <name type="scientific">Tectimicrobiota bacterium</name>
    <dbReference type="NCBI Taxonomy" id="2528274"/>
    <lineage>
        <taxon>Bacteria</taxon>
        <taxon>Pseudomonadati</taxon>
        <taxon>Nitrospinota/Tectimicrobiota group</taxon>
        <taxon>Candidatus Tectimicrobiota</taxon>
    </lineage>
</organism>
<gene>
    <name evidence="7" type="primary">pcm</name>
    <name evidence="8" type="ORF">HYZ11_17545</name>
</gene>
<evidence type="ECO:0000256" key="6">
    <source>
        <dbReference type="ARBA" id="ARBA00022691"/>
    </source>
</evidence>
<evidence type="ECO:0000313" key="9">
    <source>
        <dbReference type="Proteomes" id="UP000782312"/>
    </source>
</evidence>
<dbReference type="GO" id="GO:0004719">
    <property type="term" value="F:protein-L-isoaspartate (D-aspartate) O-methyltransferase activity"/>
    <property type="evidence" value="ECO:0007669"/>
    <property type="project" value="UniProtKB-UniRule"/>
</dbReference>
<dbReference type="InterPro" id="IPR029063">
    <property type="entry name" value="SAM-dependent_MTases_sf"/>
</dbReference>
<dbReference type="Gene3D" id="3.40.50.150">
    <property type="entry name" value="Vaccinia Virus protein VP39"/>
    <property type="match status" value="1"/>
</dbReference>
<keyword evidence="3 7" id="KW-0963">Cytoplasm</keyword>
<evidence type="ECO:0000256" key="2">
    <source>
        <dbReference type="ARBA" id="ARBA00005369"/>
    </source>
</evidence>
<dbReference type="InterPro" id="IPR000682">
    <property type="entry name" value="PCMT"/>
</dbReference>
<evidence type="ECO:0000256" key="1">
    <source>
        <dbReference type="ARBA" id="ARBA00004496"/>
    </source>
</evidence>
<dbReference type="GO" id="GO:0030091">
    <property type="term" value="P:protein repair"/>
    <property type="evidence" value="ECO:0007669"/>
    <property type="project" value="UniProtKB-UniRule"/>
</dbReference>
<reference evidence="8" key="1">
    <citation type="submission" date="2020-07" db="EMBL/GenBank/DDBJ databases">
        <title>Huge and variable diversity of episymbiotic CPR bacteria and DPANN archaea in groundwater ecosystems.</title>
        <authorList>
            <person name="He C.Y."/>
            <person name="Keren R."/>
            <person name="Whittaker M."/>
            <person name="Farag I.F."/>
            <person name="Doudna J."/>
            <person name="Cate J.H.D."/>
            <person name="Banfield J.F."/>
        </authorList>
    </citation>
    <scope>NUCLEOTIDE SEQUENCE</scope>
    <source>
        <strain evidence="8">NC_groundwater_763_Ag_S-0.2um_68_21</strain>
    </source>
</reference>
<evidence type="ECO:0000256" key="3">
    <source>
        <dbReference type="ARBA" id="ARBA00022490"/>
    </source>
</evidence>
<protein>
    <recommendedName>
        <fullName evidence="7">Protein-L-isoaspartate O-methyltransferase</fullName>
        <ecNumber evidence="7">2.1.1.77</ecNumber>
    </recommendedName>
    <alternativeName>
        <fullName evidence="7">L-isoaspartyl protein carboxyl methyltransferase</fullName>
    </alternativeName>
    <alternativeName>
        <fullName evidence="7">Protein L-isoaspartyl methyltransferase</fullName>
    </alternativeName>
    <alternativeName>
        <fullName evidence="7">Protein-beta-aspartate methyltransferase</fullName>
        <shortName evidence="7">PIMT</shortName>
    </alternativeName>
</protein>
<evidence type="ECO:0000313" key="8">
    <source>
        <dbReference type="EMBL" id="MBI3129416.1"/>
    </source>
</evidence>
<keyword evidence="4 7" id="KW-0489">Methyltransferase</keyword>
<sequence length="236" mass="26298">MESPVKGSAAAHWGREEERFRRARQDMVENQLIARGIRDSRVIEAMRRVPRHLFVPDVFREEAYTDKALPIGYGQTISQPYMVAASLQALGLRGEEKVLEIGAGSGYVTALLAELSAKVRAIERVPELSRTARERLERAGYANFLLWTADGTYGWPEEAPFDAILAAASAVEPPQPWLDQLAPEGRLVMPLGGEEGQVLVRIERGRDGTFRRSQDLVPCVFVRLIGRYGWPEPGGK</sequence>
<name>A0A932MRV8_UNCTE</name>
<comment type="subcellular location">
    <subcellularLocation>
        <location evidence="1 7">Cytoplasm</location>
    </subcellularLocation>
</comment>
<evidence type="ECO:0000256" key="5">
    <source>
        <dbReference type="ARBA" id="ARBA00022679"/>
    </source>
</evidence>
<accession>A0A932MRV8</accession>
<dbReference type="NCBIfam" id="NF001453">
    <property type="entry name" value="PRK00312.1"/>
    <property type="match status" value="1"/>
</dbReference>
<dbReference type="GO" id="GO:0005737">
    <property type="term" value="C:cytoplasm"/>
    <property type="evidence" value="ECO:0007669"/>
    <property type="project" value="UniProtKB-SubCell"/>
</dbReference>
<dbReference type="CDD" id="cd02440">
    <property type="entry name" value="AdoMet_MTases"/>
    <property type="match status" value="1"/>
</dbReference>
<dbReference type="GO" id="GO:0032259">
    <property type="term" value="P:methylation"/>
    <property type="evidence" value="ECO:0007669"/>
    <property type="project" value="UniProtKB-KW"/>
</dbReference>
<feature type="active site" evidence="7">
    <location>
        <position position="78"/>
    </location>
</feature>
<dbReference type="PANTHER" id="PTHR11579">
    <property type="entry name" value="PROTEIN-L-ISOASPARTATE O-METHYLTRANSFERASE"/>
    <property type="match status" value="1"/>
</dbReference>
<dbReference type="Pfam" id="PF01135">
    <property type="entry name" value="PCMT"/>
    <property type="match status" value="1"/>
</dbReference>
<evidence type="ECO:0000256" key="7">
    <source>
        <dbReference type="HAMAP-Rule" id="MF_00090"/>
    </source>
</evidence>
<dbReference type="NCBIfam" id="TIGR00080">
    <property type="entry name" value="pimt"/>
    <property type="match status" value="1"/>
</dbReference>
<comment type="similarity">
    <text evidence="2 7">Belongs to the methyltransferase superfamily. L-isoaspartyl/D-aspartyl protein methyltransferase family.</text>
</comment>
<dbReference type="EC" id="2.1.1.77" evidence="7"/>